<sequence>MAPQVKDFEEFLAQAMTSSSTTSISASPSLASSSLYSNNSPSSSSDPSPSPSPSPSPTNDQDLDQLEQQHRNDDSFYDNLSFDTPPPQATPSSRSHAIYLNPHSQELSPMQLVTLSNLKLNNEVFSNRSLSIQKRILVKNLLTMLYTLHPPHPQEWHYQIETEEQQEEEQGQPDKTNNGQWTTLDAAGLHAGERSSSLQGVPPSPSLTPSQPSRNNPFLNINSNTSSSEPGSPTATKVSLPRPKSTDLPQSLHSYLSTVFDVDWSVGLSTTEDSLFTLHSAGSSSSILGSSSSMSGPGGAPLSSSPKRKSLSASSSLSLSLSLSDFTTPSGSSNSTHVGNTNGGVSSSTASATPSSSSFSTSSSSTVSSISSASVGNGASSTPLSRKSSLSSSQPKNINNTNRPPTNSANSNSSNSTGGGETVVKKQSVASKPVMVPGRRSSLLQTGQMPTAVNTPSSSGSLSPGIGRNNSYTTPKSPTLSGSRSPTLSPYSHAPSSPSLSPTLSPTSSGSFSFGSGVAPPSPSLSPTLSPTLGSKPAISRRTSSLPTERPRQNQRLPSSENGTPTLSSTSPAGLPRPLQTSTMSSLSSSPPSPSTLAPSKPKHLQAPYPYSRSVSDEHINFSSYQQQQYTRHGASSSPPSLSHPPLPPISSSYSGVSVAASSSTSLAKPLPSYTLNKASKSSPNLGDGANDSNYYGDNHPALPTSLDMQYQQQFQQQFFQKSPPPSPSTTGASGEQHRSSTSSSTSSTSISSGFNKLLSRTSSRRGAVGNTTPESYAAGQSEATSTGAAMTISAPLSLISSVDQEGFQSHHRNNHQYQYQSHPQAYKAQDSLSSSPRSYGHGYSQSVGGHSFGNTGQGSQPSSTTASASSGGGGGGGGNRWSSMKTMLGLRVGQTKG</sequence>
<feature type="compositionally biased region" description="Polar residues" evidence="1">
    <location>
        <begin position="173"/>
        <end position="182"/>
    </location>
</feature>
<proteinExistence type="predicted"/>
<feature type="compositionally biased region" description="Polar residues" evidence="1">
    <location>
        <begin position="554"/>
        <end position="572"/>
    </location>
</feature>
<feature type="compositionally biased region" description="Polar residues" evidence="1">
    <location>
        <begin position="214"/>
        <end position="237"/>
    </location>
</feature>
<feature type="region of interest" description="Disordered" evidence="1">
    <location>
        <begin position="324"/>
        <end position="610"/>
    </location>
</feature>
<feature type="compositionally biased region" description="Low complexity" evidence="1">
    <location>
        <begin position="489"/>
        <end position="535"/>
    </location>
</feature>
<feature type="compositionally biased region" description="Polar residues" evidence="1">
    <location>
        <begin position="468"/>
        <end position="488"/>
    </location>
</feature>
<gene>
    <name evidence="2" type="ORF">BG006_002560</name>
</gene>
<protein>
    <submittedName>
        <fullName evidence="2">Uncharacterized protein</fullName>
    </submittedName>
</protein>
<name>A0A9P5VGP1_9FUNG</name>
<dbReference type="Proteomes" id="UP000696485">
    <property type="component" value="Unassembled WGS sequence"/>
</dbReference>
<feature type="region of interest" description="Disordered" evidence="1">
    <location>
        <begin position="625"/>
        <end position="705"/>
    </location>
</feature>
<dbReference type="EMBL" id="JAAAUY010001603">
    <property type="protein sequence ID" value="KAF9321804.1"/>
    <property type="molecule type" value="Genomic_DNA"/>
</dbReference>
<feature type="compositionally biased region" description="Polar residues" evidence="1">
    <location>
        <begin position="442"/>
        <end position="455"/>
    </location>
</feature>
<feature type="region of interest" description="Disordered" evidence="1">
    <location>
        <begin position="191"/>
        <end position="248"/>
    </location>
</feature>
<feature type="compositionally biased region" description="Low complexity" evidence="1">
    <location>
        <begin position="456"/>
        <end position="465"/>
    </location>
</feature>
<feature type="compositionally biased region" description="Gly residues" evidence="1">
    <location>
        <begin position="871"/>
        <end position="880"/>
    </location>
</feature>
<feature type="compositionally biased region" description="Polar residues" evidence="1">
    <location>
        <begin position="625"/>
        <end position="635"/>
    </location>
</feature>
<evidence type="ECO:0000313" key="3">
    <source>
        <dbReference type="Proteomes" id="UP000696485"/>
    </source>
</evidence>
<feature type="compositionally biased region" description="Low complexity" evidence="1">
    <location>
        <begin position="854"/>
        <end position="870"/>
    </location>
</feature>
<feature type="compositionally biased region" description="Polar residues" evidence="1">
    <location>
        <begin position="831"/>
        <end position="849"/>
    </location>
</feature>
<feature type="compositionally biased region" description="Low complexity" evidence="1">
    <location>
        <begin position="578"/>
        <end position="600"/>
    </location>
</feature>
<feature type="region of interest" description="Disordered" evidence="1">
    <location>
        <begin position="819"/>
        <end position="898"/>
    </location>
</feature>
<feature type="region of interest" description="Disordered" evidence="1">
    <location>
        <begin position="16"/>
        <end position="95"/>
    </location>
</feature>
<comment type="caution">
    <text evidence="2">The sequence shown here is derived from an EMBL/GenBank/DDBJ whole genome shotgun (WGS) entry which is preliminary data.</text>
</comment>
<feature type="compositionally biased region" description="Low complexity" evidence="1">
    <location>
        <begin position="740"/>
        <end position="753"/>
    </location>
</feature>
<feature type="compositionally biased region" description="Low complexity" evidence="1">
    <location>
        <begin position="338"/>
        <end position="416"/>
    </location>
</feature>
<evidence type="ECO:0000313" key="2">
    <source>
        <dbReference type="EMBL" id="KAF9321804.1"/>
    </source>
</evidence>
<feature type="region of interest" description="Disordered" evidence="1">
    <location>
        <begin position="717"/>
        <end position="783"/>
    </location>
</feature>
<feature type="compositionally biased region" description="Low complexity" evidence="1">
    <location>
        <begin position="18"/>
        <end position="47"/>
    </location>
</feature>
<organism evidence="2 3">
    <name type="scientific">Podila minutissima</name>
    <dbReference type="NCBI Taxonomy" id="64525"/>
    <lineage>
        <taxon>Eukaryota</taxon>
        <taxon>Fungi</taxon>
        <taxon>Fungi incertae sedis</taxon>
        <taxon>Mucoromycota</taxon>
        <taxon>Mortierellomycotina</taxon>
        <taxon>Mortierellomycetes</taxon>
        <taxon>Mortierellales</taxon>
        <taxon>Mortierellaceae</taxon>
        <taxon>Podila</taxon>
    </lineage>
</organism>
<dbReference type="AlphaFoldDB" id="A0A9P5VGP1"/>
<reference evidence="2" key="1">
    <citation type="journal article" date="2020" name="Fungal Divers.">
        <title>Resolving the Mortierellaceae phylogeny through synthesis of multi-gene phylogenetics and phylogenomics.</title>
        <authorList>
            <person name="Vandepol N."/>
            <person name="Liber J."/>
            <person name="Desiro A."/>
            <person name="Na H."/>
            <person name="Kennedy M."/>
            <person name="Barry K."/>
            <person name="Grigoriev I.V."/>
            <person name="Miller A.N."/>
            <person name="O'Donnell K."/>
            <person name="Stajich J.E."/>
            <person name="Bonito G."/>
        </authorList>
    </citation>
    <scope>NUCLEOTIDE SEQUENCE</scope>
    <source>
        <strain evidence="2">NVP1</strain>
    </source>
</reference>
<keyword evidence="3" id="KW-1185">Reference proteome</keyword>
<feature type="compositionally biased region" description="Polar residues" evidence="1">
    <location>
        <begin position="325"/>
        <end position="337"/>
    </location>
</feature>
<feature type="region of interest" description="Disordered" evidence="1">
    <location>
        <begin position="163"/>
        <end position="182"/>
    </location>
</feature>
<feature type="compositionally biased region" description="Polar residues" evidence="1">
    <location>
        <begin position="674"/>
        <end position="696"/>
    </location>
</feature>
<feature type="compositionally biased region" description="Low complexity" evidence="1">
    <location>
        <begin position="650"/>
        <end position="666"/>
    </location>
</feature>
<evidence type="ECO:0000256" key="1">
    <source>
        <dbReference type="SAM" id="MobiDB-lite"/>
    </source>
</evidence>
<feature type="region of interest" description="Disordered" evidence="1">
    <location>
        <begin position="286"/>
        <end position="310"/>
    </location>
</feature>
<accession>A0A9P5VGP1</accession>